<gene>
    <name evidence="2" type="ORF">COCMIDRAFT_106533</name>
</gene>
<dbReference type="RefSeq" id="XP_007692194.1">
    <property type="nucleotide sequence ID" value="XM_007694004.1"/>
</dbReference>
<dbReference type="Proteomes" id="UP000054032">
    <property type="component" value="Unassembled WGS sequence"/>
</dbReference>
<protein>
    <submittedName>
        <fullName evidence="2">Uncharacterized protein</fullName>
    </submittedName>
</protein>
<evidence type="ECO:0000256" key="1">
    <source>
        <dbReference type="SAM" id="MobiDB-lite"/>
    </source>
</evidence>
<evidence type="ECO:0000313" key="3">
    <source>
        <dbReference type="Proteomes" id="UP000054032"/>
    </source>
</evidence>
<dbReference type="KEGG" id="bor:COCMIDRAFT_106533"/>
<proteinExistence type="predicted"/>
<organism evidence="2 3">
    <name type="scientific">Bipolaris oryzae ATCC 44560</name>
    <dbReference type="NCBI Taxonomy" id="930090"/>
    <lineage>
        <taxon>Eukaryota</taxon>
        <taxon>Fungi</taxon>
        <taxon>Dikarya</taxon>
        <taxon>Ascomycota</taxon>
        <taxon>Pezizomycotina</taxon>
        <taxon>Dothideomycetes</taxon>
        <taxon>Pleosporomycetidae</taxon>
        <taxon>Pleosporales</taxon>
        <taxon>Pleosporineae</taxon>
        <taxon>Pleosporaceae</taxon>
        <taxon>Bipolaris</taxon>
    </lineage>
</organism>
<keyword evidence="3" id="KW-1185">Reference proteome</keyword>
<reference evidence="2 3" key="1">
    <citation type="journal article" date="2013" name="PLoS Genet.">
        <title>Comparative genome structure, secondary metabolite, and effector coding capacity across Cochliobolus pathogens.</title>
        <authorList>
            <person name="Condon B.J."/>
            <person name="Leng Y."/>
            <person name="Wu D."/>
            <person name="Bushley K.E."/>
            <person name="Ohm R.A."/>
            <person name="Otillar R."/>
            <person name="Martin J."/>
            <person name="Schackwitz W."/>
            <person name="Grimwood J."/>
            <person name="MohdZainudin N."/>
            <person name="Xue C."/>
            <person name="Wang R."/>
            <person name="Manning V.A."/>
            <person name="Dhillon B."/>
            <person name="Tu Z.J."/>
            <person name="Steffenson B.J."/>
            <person name="Salamov A."/>
            <person name="Sun H."/>
            <person name="Lowry S."/>
            <person name="LaButti K."/>
            <person name="Han J."/>
            <person name="Copeland A."/>
            <person name="Lindquist E."/>
            <person name="Barry K."/>
            <person name="Schmutz J."/>
            <person name="Baker S.E."/>
            <person name="Ciuffetti L.M."/>
            <person name="Grigoriev I.V."/>
            <person name="Zhong S."/>
            <person name="Turgeon B.G."/>
        </authorList>
    </citation>
    <scope>NUCLEOTIDE SEQUENCE [LARGE SCALE GENOMIC DNA]</scope>
    <source>
        <strain evidence="2 3">ATCC 44560</strain>
    </source>
</reference>
<dbReference type="EMBL" id="KI964110">
    <property type="protein sequence ID" value="EUC41295.1"/>
    <property type="molecule type" value="Genomic_DNA"/>
</dbReference>
<name>W6YUR4_COCMI</name>
<evidence type="ECO:0000313" key="2">
    <source>
        <dbReference type="EMBL" id="EUC41295.1"/>
    </source>
</evidence>
<feature type="region of interest" description="Disordered" evidence="1">
    <location>
        <begin position="1"/>
        <end position="47"/>
    </location>
</feature>
<feature type="non-terminal residue" evidence="2">
    <location>
        <position position="1"/>
    </location>
</feature>
<dbReference type="HOGENOM" id="CLU_2432768_0_0_1"/>
<dbReference type="GeneID" id="19118882"/>
<accession>W6YUR4</accession>
<dbReference type="AlphaFoldDB" id="W6YUR4"/>
<sequence>PSSNPTTPSPHFHSPIATLHTSNHHNQHSAHFNDPQKTGAPTILALNSHTHPPPTTFIFTTSIQSSTSKTKKRNFYIDKMYVIRTIHIPLP</sequence>